<dbReference type="Proteomes" id="UP000016649">
    <property type="component" value="Unassembled WGS sequence"/>
</dbReference>
<keyword evidence="2" id="KW-1185">Reference proteome</keyword>
<reference evidence="1 2" key="1">
    <citation type="submission" date="2013-08" db="EMBL/GenBank/DDBJ databases">
        <authorList>
            <person name="Weinstock G."/>
            <person name="Sodergren E."/>
            <person name="Wylie T."/>
            <person name="Fulton L."/>
            <person name="Fulton R."/>
            <person name="Fronick C."/>
            <person name="O'Laughlin M."/>
            <person name="Godfrey J."/>
            <person name="Miner T."/>
            <person name="Herter B."/>
            <person name="Appelbaum E."/>
            <person name="Cordes M."/>
            <person name="Lek S."/>
            <person name="Wollam A."/>
            <person name="Pepin K.H."/>
            <person name="Palsikar V.B."/>
            <person name="Mitreva M."/>
            <person name="Wilson R.K."/>
        </authorList>
    </citation>
    <scope>NUCLEOTIDE SEQUENCE [LARGE SCALE GENOMIC DNA]</scope>
    <source>
        <strain evidence="1 2">ATCC 700332</strain>
    </source>
</reference>
<evidence type="ECO:0000313" key="1">
    <source>
        <dbReference type="EMBL" id="ERJ93111.1"/>
    </source>
</evidence>
<proteinExistence type="predicted"/>
<name>A0ABN0NYN3_TRELE</name>
<dbReference type="RefSeq" id="WP_021687322.1">
    <property type="nucleotide sequence ID" value="NZ_KI260566.1"/>
</dbReference>
<dbReference type="EMBL" id="AWVH01000030">
    <property type="protein sequence ID" value="ERJ93111.1"/>
    <property type="molecule type" value="Genomic_DNA"/>
</dbReference>
<protein>
    <submittedName>
        <fullName evidence="1">Uncharacterized protein</fullName>
    </submittedName>
</protein>
<evidence type="ECO:0000313" key="2">
    <source>
        <dbReference type="Proteomes" id="UP000016649"/>
    </source>
</evidence>
<accession>A0ABN0NYN3</accession>
<gene>
    <name evidence="1" type="ORF">HMPREF9193_01111</name>
</gene>
<comment type="caution">
    <text evidence="1">The sequence shown here is derived from an EMBL/GenBank/DDBJ whole genome shotgun (WGS) entry which is preliminary data.</text>
</comment>
<organism evidence="1 2">
    <name type="scientific">Treponema lecithinolyticum ATCC 700332</name>
    <dbReference type="NCBI Taxonomy" id="1321815"/>
    <lineage>
        <taxon>Bacteria</taxon>
        <taxon>Pseudomonadati</taxon>
        <taxon>Spirochaetota</taxon>
        <taxon>Spirochaetia</taxon>
        <taxon>Spirochaetales</taxon>
        <taxon>Treponemataceae</taxon>
        <taxon>Treponema</taxon>
    </lineage>
</organism>
<sequence length="363" mass="41206">MTANEKISASSGFTKVSVEEFDDNNKNSREQETNLVVLTAKEQELVNSVFVRLKAVSPETLVVLEDRLADLEKLTANIAHFPSLKQTQEHGSSVRDMHTLVESLLIRRNGDRMLHLPSKAILGRGFSVAKFHTFSAMEKIAASSEFPEKLVSKLRRACLNVLFTIMAEDVYLNLLDNDTIAIDIRQKIASELIMLWEHRSDETVIEMAPVLSTVWNARRNLAPAFGTMVGTSELLLLSMAMDDQWCHFISSRMGNEDAALAMEEFLFGISYEEIQKVKKNISDKKVSAINSDEAAHILGRPADAFKPETEEFDPRNFYLGYSVRRDNARARQRLNLAGPHYTLEDHYMRFILETNKEKQFEGM</sequence>